<feature type="region of interest" description="Disordered" evidence="3">
    <location>
        <begin position="610"/>
        <end position="650"/>
    </location>
</feature>
<evidence type="ECO:0000256" key="3">
    <source>
        <dbReference type="SAM" id="MobiDB-lite"/>
    </source>
</evidence>
<keyword evidence="4" id="KW-0812">Transmembrane</keyword>
<accession>A0ABR3G8M7</accession>
<evidence type="ECO:0000313" key="5">
    <source>
        <dbReference type="EMBL" id="KAL0632125.1"/>
    </source>
</evidence>
<dbReference type="PANTHER" id="PTHR46228">
    <property type="entry name" value="KELCH DOMAIN-CONTAINING PROTEIN"/>
    <property type="match status" value="1"/>
</dbReference>
<reference evidence="5 6" key="1">
    <citation type="submission" date="2024-02" db="EMBL/GenBank/DDBJ databases">
        <title>Discinaceae phylogenomics.</title>
        <authorList>
            <person name="Dirks A.C."/>
            <person name="James T.Y."/>
        </authorList>
    </citation>
    <scope>NUCLEOTIDE SEQUENCE [LARGE SCALE GENOMIC DNA]</scope>
    <source>
        <strain evidence="5 6">ACD0624</strain>
    </source>
</reference>
<proteinExistence type="predicted"/>
<feature type="region of interest" description="Disordered" evidence="3">
    <location>
        <begin position="570"/>
        <end position="592"/>
    </location>
</feature>
<protein>
    <recommendedName>
        <fullName evidence="7">Galactose oxidase/kelch, beta-propeller</fullName>
    </recommendedName>
</protein>
<dbReference type="EMBL" id="JBBBZM010000185">
    <property type="protein sequence ID" value="KAL0632125.1"/>
    <property type="molecule type" value="Genomic_DNA"/>
</dbReference>
<evidence type="ECO:0000256" key="1">
    <source>
        <dbReference type="ARBA" id="ARBA00022441"/>
    </source>
</evidence>
<dbReference type="Gene3D" id="2.120.10.80">
    <property type="entry name" value="Kelch-type beta propeller"/>
    <property type="match status" value="1"/>
</dbReference>
<dbReference type="Proteomes" id="UP001447188">
    <property type="component" value="Unassembled WGS sequence"/>
</dbReference>
<dbReference type="InterPro" id="IPR015915">
    <property type="entry name" value="Kelch-typ_b-propeller"/>
</dbReference>
<name>A0ABR3G8M7_9PEZI</name>
<evidence type="ECO:0000256" key="2">
    <source>
        <dbReference type="ARBA" id="ARBA00022737"/>
    </source>
</evidence>
<keyword evidence="4" id="KW-0472">Membrane</keyword>
<dbReference type="SUPFAM" id="SSF50965">
    <property type="entry name" value="Galactose oxidase, central domain"/>
    <property type="match status" value="1"/>
</dbReference>
<keyword evidence="2" id="KW-0677">Repeat</keyword>
<evidence type="ECO:0008006" key="7">
    <source>
        <dbReference type="Google" id="ProtNLM"/>
    </source>
</evidence>
<comment type="caution">
    <text evidence="5">The sequence shown here is derived from an EMBL/GenBank/DDBJ whole genome shotgun (WGS) entry which is preliminary data.</text>
</comment>
<sequence length="650" mass="71752">MHHITLDGPSIRNPTIEIAIQDDAAVFTADCAWRRNIADNYFVSIILAVQYLTDESGPAERHKWDHTKILYSINLTHPFSVTDEQSQIFQKTAKPDDNMGPDFSDGFMLANDYQFMVYGGYLKYGDKDQSIGADFCLARDILQHGATPLPHPGFRQLALDGVTRYIAAGGSVNVPSENKGFVFSGATGPNWGPFYSTSTTDDENVYAYDNSTSLISVDMSIMESETWSNKTMPSSILPRKSAELVWIPVGAQGMLVAIGGSVNRDGYPYRTDLYDDYRVKGQSFVDNVHLYDIANDQWYTQKTFGEKLPPTSEFCTVVASSKDGKSHQIYAYGGHEDVTNLPLSITEANANVYVLSLPSFQWIKVYDGSGADHNRKGHRCQKVSDNQMMVVGGMKKQGSLANCVGGGIVRIFNLNTLVWEDKYDPAVIDSYKVPTVVQKVIGGSETGGATLVVDKYDDDAIAGLFDTKYTKTITTYWPFQSVANLAPITPSPSVLVLTPDNGMPSYIPPLLGAILGLLGVITILCAILFWLRRKKQQRKRLQSDSAASTVRKNRQTWSWLLGVYGDEKRGQFEDPTPSSEHPDPFNRSGYIDPATDHMAAAVETEGRQVYEMSGESVAQELPTPPINTSKRVTIDDEATEIGRGPKPQPE</sequence>
<keyword evidence="6" id="KW-1185">Reference proteome</keyword>
<dbReference type="PANTHER" id="PTHR46228:SF2">
    <property type="entry name" value="KELCH REPEAT PROTEIN (AFU_ORTHOLOGUE AFUA_4G14350)"/>
    <property type="match status" value="1"/>
</dbReference>
<organism evidence="5 6">
    <name type="scientific">Discina gigas</name>
    <dbReference type="NCBI Taxonomy" id="1032678"/>
    <lineage>
        <taxon>Eukaryota</taxon>
        <taxon>Fungi</taxon>
        <taxon>Dikarya</taxon>
        <taxon>Ascomycota</taxon>
        <taxon>Pezizomycotina</taxon>
        <taxon>Pezizomycetes</taxon>
        <taxon>Pezizales</taxon>
        <taxon>Discinaceae</taxon>
        <taxon>Discina</taxon>
    </lineage>
</organism>
<keyword evidence="4" id="KW-1133">Transmembrane helix</keyword>
<dbReference type="InterPro" id="IPR011043">
    <property type="entry name" value="Gal_Oxase/kelch_b-propeller"/>
</dbReference>
<feature type="transmembrane region" description="Helical" evidence="4">
    <location>
        <begin position="510"/>
        <end position="531"/>
    </location>
</feature>
<evidence type="ECO:0000256" key="4">
    <source>
        <dbReference type="SAM" id="Phobius"/>
    </source>
</evidence>
<gene>
    <name evidence="5" type="ORF">Q9L58_008993</name>
</gene>
<evidence type="ECO:0000313" key="6">
    <source>
        <dbReference type="Proteomes" id="UP001447188"/>
    </source>
</evidence>
<keyword evidence="1" id="KW-0880">Kelch repeat</keyword>